<dbReference type="KEGG" id="lak:106177706"/>
<dbReference type="AlphaFoldDB" id="A0A1S3K0E5"/>
<dbReference type="SUPFAM" id="SSF56672">
    <property type="entry name" value="DNA/RNA polymerases"/>
    <property type="match status" value="1"/>
</dbReference>
<dbReference type="STRING" id="7574.A0A1S3K0E5"/>
<feature type="domain" description="DNA-directed RNA polymerase N-terminal" evidence="10">
    <location>
        <begin position="236"/>
        <end position="485"/>
    </location>
</feature>
<feature type="non-terminal residue" evidence="12">
    <location>
        <position position="1"/>
    </location>
</feature>
<evidence type="ECO:0000259" key="10">
    <source>
        <dbReference type="SMART" id="SM01311"/>
    </source>
</evidence>
<comment type="function">
    <text evidence="9">DNA-dependent RNA polymerase catalyzes the transcription of DNA into RNA using the four ribonucleoside triphosphates as substrates.</text>
</comment>
<dbReference type="Pfam" id="PF00940">
    <property type="entry name" value="RNA_pol"/>
    <property type="match status" value="1"/>
</dbReference>
<dbReference type="GO" id="GO:0003899">
    <property type="term" value="F:DNA-directed RNA polymerase activity"/>
    <property type="evidence" value="ECO:0007669"/>
    <property type="project" value="UniProtKB-EC"/>
</dbReference>
<dbReference type="PANTHER" id="PTHR10102">
    <property type="entry name" value="DNA-DIRECTED RNA POLYMERASE, MITOCHONDRIAL"/>
    <property type="match status" value="1"/>
</dbReference>
<dbReference type="InterPro" id="IPR037159">
    <property type="entry name" value="RNA_POL_N_sf"/>
</dbReference>
<dbReference type="InterPro" id="IPR043502">
    <property type="entry name" value="DNA/RNA_pol_sf"/>
</dbReference>
<evidence type="ECO:0000313" key="12">
    <source>
        <dbReference type="RefSeq" id="XP_013416017.1"/>
    </source>
</evidence>
<dbReference type="FunFam" id="1.10.287.280:FF:000001">
    <property type="entry name" value="DNA-directed RNA polymerase"/>
    <property type="match status" value="1"/>
</dbReference>
<dbReference type="OrthoDB" id="276422at2759"/>
<keyword evidence="3 9" id="KW-0240">DNA-directed RNA polymerase</keyword>
<evidence type="ECO:0000256" key="4">
    <source>
        <dbReference type="ARBA" id="ARBA00022679"/>
    </source>
</evidence>
<keyword evidence="6" id="KW-0809">Transit peptide</keyword>
<comment type="catalytic activity">
    <reaction evidence="8 9">
        <text>RNA(n) + a ribonucleoside 5'-triphosphate = RNA(n+1) + diphosphate</text>
        <dbReference type="Rhea" id="RHEA:21248"/>
        <dbReference type="Rhea" id="RHEA-COMP:14527"/>
        <dbReference type="Rhea" id="RHEA-COMP:17342"/>
        <dbReference type="ChEBI" id="CHEBI:33019"/>
        <dbReference type="ChEBI" id="CHEBI:61557"/>
        <dbReference type="ChEBI" id="CHEBI:140395"/>
        <dbReference type="EC" id="2.7.7.6"/>
    </reaction>
</comment>
<dbReference type="GeneID" id="106177706"/>
<dbReference type="Gene3D" id="1.10.1320.10">
    <property type="entry name" value="DNA-directed RNA polymerase, N-terminal domain"/>
    <property type="match status" value="1"/>
</dbReference>
<evidence type="ECO:0000256" key="7">
    <source>
        <dbReference type="ARBA" id="ARBA00023163"/>
    </source>
</evidence>
<dbReference type="FunCoup" id="A0A1S3K0E5">
    <property type="interactions" value="1270"/>
</dbReference>
<accession>A0A1S3K0E5</accession>
<dbReference type="EC" id="2.7.7.6" evidence="2 9"/>
<reference evidence="12" key="1">
    <citation type="submission" date="2025-08" db="UniProtKB">
        <authorList>
            <consortium name="RefSeq"/>
        </authorList>
    </citation>
    <scope>IDENTIFICATION</scope>
    <source>
        <tissue evidence="12">Gonads</tissue>
    </source>
</reference>
<dbReference type="PROSITE" id="PS00489">
    <property type="entry name" value="RNA_POL_PHAGE_2"/>
    <property type="match status" value="1"/>
</dbReference>
<dbReference type="Gene3D" id="1.10.287.280">
    <property type="match status" value="1"/>
</dbReference>
<dbReference type="Proteomes" id="UP000085678">
    <property type="component" value="Unplaced"/>
</dbReference>
<dbReference type="GO" id="GO:0034245">
    <property type="term" value="C:mitochondrial DNA-directed RNA polymerase complex"/>
    <property type="evidence" value="ECO:0007669"/>
    <property type="project" value="TreeGrafter"/>
</dbReference>
<name>A0A1S3K0E5_LINAN</name>
<dbReference type="Gene3D" id="1.25.40.10">
    <property type="entry name" value="Tetratricopeptide repeat domain"/>
    <property type="match status" value="1"/>
</dbReference>
<dbReference type="PANTHER" id="PTHR10102:SF0">
    <property type="entry name" value="DNA-DIRECTED RNA POLYMERASE, MITOCHONDRIAL"/>
    <property type="match status" value="1"/>
</dbReference>
<evidence type="ECO:0000256" key="9">
    <source>
        <dbReference type="RuleBase" id="RU003805"/>
    </source>
</evidence>
<dbReference type="Gene3D" id="1.10.150.20">
    <property type="entry name" value="5' to 3' exonuclease, C-terminal subdomain"/>
    <property type="match status" value="1"/>
</dbReference>
<dbReference type="InterPro" id="IPR046950">
    <property type="entry name" value="DNA-dir_Rpol_C_phage-type"/>
</dbReference>
<keyword evidence="11" id="KW-1185">Reference proteome</keyword>
<evidence type="ECO:0000256" key="1">
    <source>
        <dbReference type="ARBA" id="ARBA00009493"/>
    </source>
</evidence>
<evidence type="ECO:0000256" key="8">
    <source>
        <dbReference type="ARBA" id="ARBA00048552"/>
    </source>
</evidence>
<dbReference type="InterPro" id="IPR011990">
    <property type="entry name" value="TPR-like_helical_dom_sf"/>
</dbReference>
<keyword evidence="4 9" id="KW-0808">Transferase</keyword>
<evidence type="ECO:0000313" key="11">
    <source>
        <dbReference type="Proteomes" id="UP000085678"/>
    </source>
</evidence>
<keyword evidence="5 9" id="KW-0548">Nucleotidyltransferase</keyword>
<sequence>LDTAFLTLKRALLKWSNSKIDFRKNRLKVHVSVYNLLLHAYASDKTHLRRIYSLLEMMEEAGYSEVEPDAESYAALLECLGRDAEGRRDEIQICLTTMESKTHLRRIYSLLEMMEEAGYSEVEPDAESYAALLECLGRDAEGRRDEIQICLTTMESKGINPDCMFTKCTLKEESKNYMLKAIRTVSDEYVPPTPTDESDYSAVLLEDLSRKYGEKQSYVNPYAGEVTPEQLMNLLEEQIKREEEGIVEVDSVLQLTPGQLEGHKKAKPKLKEIEKQFREVLLKAIGERRDELNRGFKRQSVYSLNIAVFLSLLSDQQYVELLMKEIRSFLTIIEDKHYTLSWFELQLGEMVHRQYTKEVKKKRNILEDTKTLYADYVKVYTSKTMAQPNHRKTWLALQDKHGIDRNADENLTRLFRQGYKMHFDTFKLPMLVPPLPWTSTKSGGMIHDQVNLVRSNDSRPVDKRIQARPSSEMLPSLDTLTALGACSWKINEPILDLALKIFREKGDMTLDIPYLPSSYPPLPKIDKTMSKRDRREAFQKREKMVKEQSENYSLWCTELYRLSMANMFRNDVFWLPHNMDFRSRVYTVAPFLQHMGSDLTRGLLMFGTGKPLGPRGLDWLKIHLINTTGFKKRSSLKERLIYANELLPEILDSADYPLEGKKWWRSSDEPWQTLACSMEIAKAIRSPNHEEFISHFPVHQDGTCNGLQHYAALGRDQAGAKSVNLAPSPVPCDVYSDVTELVEKERQADAAKGNEIAKVLEGFVSRKVIKQTVMTTVYGVTPYGAKLQILRQLTELEGFPHKHDKEAAKYLAEKTFKAIRNMFKSARRIQDWFIQTSVAVSKVCLKPMEWTTPLGFPVIQPYYKTTKYNIKDGSKKSVKLIKPNAVKQKNAFPPNFVHSLDATHMMLTSLYCLEAGITFVSVHDCFWTHPCDVEIMNKICREQFIALHNQPILSQLSEELCEKYGFSEREASKNPSIAHLNGILRRVPKKGNFALEKVKKSEYFFS</sequence>
<protein>
    <recommendedName>
        <fullName evidence="2 9">DNA-directed RNA polymerase</fullName>
        <ecNumber evidence="2 9">2.7.7.6</ecNumber>
    </recommendedName>
</protein>
<evidence type="ECO:0000256" key="3">
    <source>
        <dbReference type="ARBA" id="ARBA00022478"/>
    </source>
</evidence>
<evidence type="ECO:0000256" key="2">
    <source>
        <dbReference type="ARBA" id="ARBA00012418"/>
    </source>
</evidence>
<dbReference type="InterPro" id="IPR002092">
    <property type="entry name" value="DNA-dir_Rpol_phage-type"/>
</dbReference>
<dbReference type="PROSITE" id="PS00900">
    <property type="entry name" value="RNA_POL_PHAGE_1"/>
    <property type="match status" value="1"/>
</dbReference>
<dbReference type="InterPro" id="IPR029262">
    <property type="entry name" value="RPOL_N"/>
</dbReference>
<evidence type="ECO:0000256" key="5">
    <source>
        <dbReference type="ARBA" id="ARBA00022695"/>
    </source>
</evidence>
<evidence type="ECO:0000256" key="6">
    <source>
        <dbReference type="ARBA" id="ARBA00022946"/>
    </source>
</evidence>
<dbReference type="InParanoid" id="A0A1S3K0E5"/>
<keyword evidence="7 9" id="KW-0804">Transcription</keyword>
<dbReference type="GO" id="GO:0001018">
    <property type="term" value="F:mitochondrial promoter sequence-specific DNA binding"/>
    <property type="evidence" value="ECO:0007669"/>
    <property type="project" value="TreeGrafter"/>
</dbReference>
<proteinExistence type="inferred from homology"/>
<dbReference type="GO" id="GO:0006390">
    <property type="term" value="P:mitochondrial transcription"/>
    <property type="evidence" value="ECO:0007669"/>
    <property type="project" value="TreeGrafter"/>
</dbReference>
<dbReference type="RefSeq" id="XP_013416017.1">
    <property type="nucleotide sequence ID" value="XM_013560563.1"/>
</dbReference>
<dbReference type="SMART" id="SM01311">
    <property type="entry name" value="RPOL_N"/>
    <property type="match status" value="1"/>
</dbReference>
<dbReference type="Pfam" id="PF14700">
    <property type="entry name" value="RPOL_N"/>
    <property type="match status" value="1"/>
</dbReference>
<organism evidence="11 12">
    <name type="scientific">Lingula anatina</name>
    <name type="common">Brachiopod</name>
    <name type="synonym">Lingula unguis</name>
    <dbReference type="NCBI Taxonomy" id="7574"/>
    <lineage>
        <taxon>Eukaryota</taxon>
        <taxon>Metazoa</taxon>
        <taxon>Spiralia</taxon>
        <taxon>Lophotrochozoa</taxon>
        <taxon>Brachiopoda</taxon>
        <taxon>Linguliformea</taxon>
        <taxon>Lingulata</taxon>
        <taxon>Lingulida</taxon>
        <taxon>Linguloidea</taxon>
        <taxon>Lingulidae</taxon>
        <taxon>Lingula</taxon>
    </lineage>
</organism>
<gene>
    <name evidence="12" type="primary">LOC106177706</name>
</gene>
<comment type="similarity">
    <text evidence="1 9">Belongs to the phage and mitochondrial RNA polymerase family.</text>
</comment>